<name>A0A2J0MDP8_9BACT</name>
<comment type="caution">
    <text evidence="2">The sequence shown here is derived from an EMBL/GenBank/DDBJ whole genome shotgun (WGS) entry which is preliminary data.</text>
</comment>
<dbReference type="Proteomes" id="UP000229132">
    <property type="component" value="Unassembled WGS sequence"/>
</dbReference>
<feature type="transmembrane region" description="Helical" evidence="1">
    <location>
        <begin position="190"/>
        <end position="207"/>
    </location>
</feature>
<feature type="transmembrane region" description="Helical" evidence="1">
    <location>
        <begin position="166"/>
        <end position="184"/>
    </location>
</feature>
<evidence type="ECO:0000313" key="3">
    <source>
        <dbReference type="Proteomes" id="UP000229132"/>
    </source>
</evidence>
<evidence type="ECO:0000256" key="1">
    <source>
        <dbReference type="SAM" id="Phobius"/>
    </source>
</evidence>
<sequence>MENNPNKNRELFQNFAKDLIEARSKSDKELRDRKIQVEDQRRDLFKFLIVLIMAIIGSSYFLKISHSNALYFSGIILLVFVVILIVLYLRESIDREGNDMQKLIFEFNVGYHQQFDLIMEYINGNKFSNENVMEYSKQYQELPFIKQLKENIEIEKHPNKNLPMEYFGELINFLFLSGLFLMLSSIRPDYINWVVIVLGEILLFLFSSGNTAKYISNLFSKITDYLVKKILYKKVEIKRIRN</sequence>
<dbReference type="EMBL" id="PFOX01000037">
    <property type="protein sequence ID" value="PIZ85740.1"/>
    <property type="molecule type" value="Genomic_DNA"/>
</dbReference>
<protein>
    <submittedName>
        <fullName evidence="2">Uncharacterized protein</fullName>
    </submittedName>
</protein>
<evidence type="ECO:0000313" key="2">
    <source>
        <dbReference type="EMBL" id="PIZ85740.1"/>
    </source>
</evidence>
<keyword evidence="1" id="KW-1133">Transmembrane helix</keyword>
<keyword evidence="1" id="KW-0472">Membrane</keyword>
<proteinExistence type="predicted"/>
<feature type="transmembrane region" description="Helical" evidence="1">
    <location>
        <begin position="68"/>
        <end position="89"/>
    </location>
</feature>
<organism evidence="2 3">
    <name type="scientific">Candidatus Nomurabacteria bacterium CG_4_10_14_0_2_um_filter_33_9</name>
    <dbReference type="NCBI Taxonomy" id="1974728"/>
    <lineage>
        <taxon>Bacteria</taxon>
        <taxon>Candidatus Nomuraibacteriota</taxon>
    </lineage>
</organism>
<feature type="transmembrane region" description="Helical" evidence="1">
    <location>
        <begin position="44"/>
        <end position="62"/>
    </location>
</feature>
<gene>
    <name evidence="2" type="ORF">COX94_02145</name>
</gene>
<reference evidence="3" key="1">
    <citation type="submission" date="2017-09" db="EMBL/GenBank/DDBJ databases">
        <title>Depth-based differentiation of microbial function through sediment-hosted aquifers and enrichment of novel symbionts in the deep terrestrial subsurface.</title>
        <authorList>
            <person name="Probst A.J."/>
            <person name="Ladd B."/>
            <person name="Jarett J.K."/>
            <person name="Geller-Mcgrath D.E."/>
            <person name="Sieber C.M.K."/>
            <person name="Emerson J.B."/>
            <person name="Anantharaman K."/>
            <person name="Thomas B.C."/>
            <person name="Malmstrom R."/>
            <person name="Stieglmeier M."/>
            <person name="Klingl A."/>
            <person name="Woyke T."/>
            <person name="Ryan C.M."/>
            <person name="Banfield J.F."/>
        </authorList>
    </citation>
    <scope>NUCLEOTIDE SEQUENCE [LARGE SCALE GENOMIC DNA]</scope>
</reference>
<dbReference type="AlphaFoldDB" id="A0A2J0MDP8"/>
<keyword evidence="1" id="KW-0812">Transmembrane</keyword>
<accession>A0A2J0MDP8</accession>